<dbReference type="EMBL" id="ADAS02003068">
    <property type="protein sequence ID" value="OAV85668.1"/>
    <property type="molecule type" value="Genomic_DNA"/>
</dbReference>
<reference evidence="4 5" key="3">
    <citation type="journal article" date="2017" name="G3 (Bethesda)">
        <title>Comparative analysis highlights variable genome content of wheat rusts and divergence of the mating loci.</title>
        <authorList>
            <person name="Cuomo C.A."/>
            <person name="Bakkeren G."/>
            <person name="Khalil H.B."/>
            <person name="Panwar V."/>
            <person name="Joly D."/>
            <person name="Linning R."/>
            <person name="Sakthikumar S."/>
            <person name="Song X."/>
            <person name="Adiconis X."/>
            <person name="Fan L."/>
            <person name="Goldberg J.M."/>
            <person name="Levin J.Z."/>
            <person name="Young S."/>
            <person name="Zeng Q."/>
            <person name="Anikster Y."/>
            <person name="Bruce M."/>
            <person name="Wang M."/>
            <person name="Yin C."/>
            <person name="McCallum B."/>
            <person name="Szabo L.J."/>
            <person name="Hulbert S."/>
            <person name="Chen X."/>
            <person name="Fellers J.P."/>
        </authorList>
    </citation>
    <scope>NUCLEOTIDE SEQUENCE</scope>
    <source>
        <strain evidence="5">Isolate 1-1 / race 1 (BBBD)</strain>
        <strain evidence="4">isolate 1-1 / race 1 (BBBD)</strain>
    </source>
</reference>
<feature type="region of interest" description="Disordered" evidence="1">
    <location>
        <begin position="1"/>
        <end position="78"/>
    </location>
</feature>
<evidence type="ECO:0000313" key="3">
    <source>
        <dbReference type="EMBL" id="OAV85668.1"/>
    </source>
</evidence>
<protein>
    <submittedName>
        <fullName evidence="4">Myb_DNA-bind_3 domain-containing protein</fullName>
    </submittedName>
</protein>
<reference evidence="3" key="2">
    <citation type="submission" date="2016-05" db="EMBL/GenBank/DDBJ databases">
        <title>Comparative analysis highlights variable genome content of wheat rusts and divergence of the mating loci.</title>
        <authorList>
            <person name="Cuomo C.A."/>
            <person name="Bakkeren G."/>
            <person name="Szabo L."/>
            <person name="Khalil H."/>
            <person name="Joly D."/>
            <person name="Goldberg J."/>
            <person name="Young S."/>
            <person name="Zeng Q."/>
            <person name="Fellers J."/>
        </authorList>
    </citation>
    <scope>NUCLEOTIDE SEQUENCE [LARGE SCALE GENOMIC DNA]</scope>
    <source>
        <strain evidence="3">1-1 BBBD Race 1</strain>
    </source>
</reference>
<dbReference type="Pfam" id="PF12776">
    <property type="entry name" value="Myb_DNA-bind_3"/>
    <property type="match status" value="1"/>
</dbReference>
<evidence type="ECO:0000313" key="4">
    <source>
        <dbReference type="EnsemblFungi" id="PTTG_07122-t43_1-p1"/>
    </source>
</evidence>
<sequence length="197" mass="21346">MDHNIDPAVLMDIPPPAPPSALPVKRSATIAPSPEPSLCSTKPPPKKKSAPKKARKKAKSNEDDDNNNIESKSPPHIWTNDQRSALLELIATEFAAGKQTDNGGLKKEAWPGVVKKLNEKLGTNLTGNQCRNQKNTLRRLFIDLKFLRGQSGFGWDEECKTVTADEKDKPFPLYDLALSVFDGTAATGGTAGAHLPP</sequence>
<dbReference type="Proteomes" id="UP000005240">
    <property type="component" value="Unassembled WGS sequence"/>
</dbReference>
<dbReference type="OrthoDB" id="76215at2759"/>
<dbReference type="VEuPathDB" id="FungiDB:PTTG_07122"/>
<name>A0A180FZE5_PUCT1</name>
<evidence type="ECO:0000313" key="5">
    <source>
        <dbReference type="Proteomes" id="UP000005240"/>
    </source>
</evidence>
<dbReference type="PANTHER" id="PTHR47072:SF4">
    <property type="entry name" value="MYB_SANT-LIKE DOMAIN-CONTAINING PROTEIN"/>
    <property type="match status" value="1"/>
</dbReference>
<dbReference type="AlphaFoldDB" id="A0A180FZE5"/>
<reference evidence="4" key="4">
    <citation type="submission" date="2025-05" db="UniProtKB">
        <authorList>
            <consortium name="EnsemblFungi"/>
        </authorList>
    </citation>
    <scope>IDENTIFICATION</scope>
    <source>
        <strain evidence="4">isolate 1-1 / race 1 (BBBD)</strain>
    </source>
</reference>
<dbReference type="PANTHER" id="PTHR47072">
    <property type="match status" value="1"/>
</dbReference>
<accession>A0A180FZE5</accession>
<dbReference type="InterPro" id="IPR024752">
    <property type="entry name" value="Myb/SANT-like_dom"/>
</dbReference>
<gene>
    <name evidence="3" type="ORF">PTTG_07122</name>
</gene>
<evidence type="ECO:0000259" key="2">
    <source>
        <dbReference type="Pfam" id="PF12776"/>
    </source>
</evidence>
<evidence type="ECO:0000256" key="1">
    <source>
        <dbReference type="SAM" id="MobiDB-lite"/>
    </source>
</evidence>
<reference evidence="3" key="1">
    <citation type="submission" date="2009-11" db="EMBL/GenBank/DDBJ databases">
        <authorList>
            <consortium name="The Broad Institute Genome Sequencing Platform"/>
            <person name="Ward D."/>
            <person name="Feldgarden M."/>
            <person name="Earl A."/>
            <person name="Young S.K."/>
            <person name="Zeng Q."/>
            <person name="Koehrsen M."/>
            <person name="Alvarado L."/>
            <person name="Berlin A."/>
            <person name="Bochicchio J."/>
            <person name="Borenstein D."/>
            <person name="Chapman S.B."/>
            <person name="Chen Z."/>
            <person name="Engels R."/>
            <person name="Freedman E."/>
            <person name="Gellesch M."/>
            <person name="Goldberg J."/>
            <person name="Griggs A."/>
            <person name="Gujja S."/>
            <person name="Heilman E."/>
            <person name="Heiman D."/>
            <person name="Hepburn T."/>
            <person name="Howarth C."/>
            <person name="Jen D."/>
            <person name="Larson L."/>
            <person name="Lewis B."/>
            <person name="Mehta T."/>
            <person name="Park D."/>
            <person name="Pearson M."/>
            <person name="Roberts A."/>
            <person name="Saif S."/>
            <person name="Shea T."/>
            <person name="Shenoy N."/>
            <person name="Sisk P."/>
            <person name="Stolte C."/>
            <person name="Sykes S."/>
            <person name="Thomson T."/>
            <person name="Walk T."/>
            <person name="White J."/>
            <person name="Yandava C."/>
            <person name="Izard J."/>
            <person name="Baranova O.V."/>
            <person name="Blanton J.M."/>
            <person name="Tanner A.C."/>
            <person name="Dewhirst F.E."/>
            <person name="Haas B."/>
            <person name="Nusbaum C."/>
            <person name="Birren B."/>
        </authorList>
    </citation>
    <scope>NUCLEOTIDE SEQUENCE [LARGE SCALE GENOMIC DNA]</scope>
    <source>
        <strain evidence="3">1-1 BBBD Race 1</strain>
    </source>
</reference>
<dbReference type="EnsemblFungi" id="PTTG_07122-t43_1">
    <property type="protein sequence ID" value="PTTG_07122-t43_1-p1"/>
    <property type="gene ID" value="PTTG_07122"/>
</dbReference>
<dbReference type="STRING" id="630390.A0A180FZE5"/>
<proteinExistence type="predicted"/>
<feature type="domain" description="Myb/SANT-like" evidence="2">
    <location>
        <begin position="78"/>
        <end position="167"/>
    </location>
</feature>
<keyword evidence="5" id="KW-1185">Reference proteome</keyword>
<organism evidence="3">
    <name type="scientific">Puccinia triticina (isolate 1-1 / race 1 (BBBD))</name>
    <name type="common">Brown leaf rust fungus</name>
    <dbReference type="NCBI Taxonomy" id="630390"/>
    <lineage>
        <taxon>Eukaryota</taxon>
        <taxon>Fungi</taxon>
        <taxon>Dikarya</taxon>
        <taxon>Basidiomycota</taxon>
        <taxon>Pucciniomycotina</taxon>
        <taxon>Pucciniomycetes</taxon>
        <taxon>Pucciniales</taxon>
        <taxon>Pucciniaceae</taxon>
        <taxon>Puccinia</taxon>
    </lineage>
</organism>
<feature type="compositionally biased region" description="Basic residues" evidence="1">
    <location>
        <begin position="44"/>
        <end position="58"/>
    </location>
</feature>